<dbReference type="EMBL" id="RCBY01000008">
    <property type="protein sequence ID" value="RQH55334.1"/>
    <property type="molecule type" value="Genomic_DNA"/>
</dbReference>
<proteinExistence type="predicted"/>
<protein>
    <recommendedName>
        <fullName evidence="1">RCK N-terminal domain-containing protein</fullName>
    </recommendedName>
</protein>
<accession>A0A3N6PYU1</accession>
<dbReference type="SUPFAM" id="SSF51735">
    <property type="entry name" value="NAD(P)-binding Rossmann-fold domains"/>
    <property type="match status" value="1"/>
</dbReference>
<gene>
    <name evidence="2" type="ORF">D5R40_02565</name>
</gene>
<sequence>MPIIVIAEFNDEPNFIAPDLKFRIQFLKDDFTKFTALEKAGIRQAETCIILCDKTHGRSDQDADARKILAALTAEKLNPNVYTCAELLNREYGSHLDMGHVNDYIVSQEQSGFLLAQAALNRGLMGVFSELLTYERGSQFYRITITAKWIGKTFLDLFIYTY</sequence>
<dbReference type="Gene3D" id="3.40.50.720">
    <property type="entry name" value="NAD(P)-binding Rossmann-like Domain"/>
    <property type="match status" value="1"/>
</dbReference>
<dbReference type="GO" id="GO:0006813">
    <property type="term" value="P:potassium ion transport"/>
    <property type="evidence" value="ECO:0007669"/>
    <property type="project" value="InterPro"/>
</dbReference>
<dbReference type="RefSeq" id="WP_124144063.1">
    <property type="nucleotide sequence ID" value="NZ_CAWOLW010000695.1"/>
</dbReference>
<evidence type="ECO:0000313" key="2">
    <source>
        <dbReference type="EMBL" id="RQH55334.1"/>
    </source>
</evidence>
<dbReference type="AlphaFoldDB" id="A0A3N6PYU1"/>
<dbReference type="InterPro" id="IPR003148">
    <property type="entry name" value="RCK_N"/>
</dbReference>
<dbReference type="OrthoDB" id="9799090at2"/>
<comment type="caution">
    <text evidence="2">The sequence shown here is derived from an EMBL/GenBank/DDBJ whole genome shotgun (WGS) entry which is preliminary data.</text>
</comment>
<organism evidence="2 3">
    <name type="scientific">Okeania hirsuta</name>
    <dbReference type="NCBI Taxonomy" id="1458930"/>
    <lineage>
        <taxon>Bacteria</taxon>
        <taxon>Bacillati</taxon>
        <taxon>Cyanobacteriota</taxon>
        <taxon>Cyanophyceae</taxon>
        <taxon>Oscillatoriophycideae</taxon>
        <taxon>Oscillatoriales</taxon>
        <taxon>Microcoleaceae</taxon>
        <taxon>Okeania</taxon>
    </lineage>
</organism>
<keyword evidence="3" id="KW-1185">Reference proteome</keyword>
<name>A0A3N6PYU1_9CYAN</name>
<evidence type="ECO:0000313" key="3">
    <source>
        <dbReference type="Proteomes" id="UP000269154"/>
    </source>
</evidence>
<feature type="domain" description="RCK N-terminal" evidence="1">
    <location>
        <begin position="23"/>
        <end position="83"/>
    </location>
</feature>
<evidence type="ECO:0000259" key="1">
    <source>
        <dbReference type="Pfam" id="PF22614"/>
    </source>
</evidence>
<dbReference type="Proteomes" id="UP000269154">
    <property type="component" value="Unassembled WGS sequence"/>
</dbReference>
<reference evidence="2 3" key="1">
    <citation type="journal article" date="2018" name="ACS Chem. Biol.">
        <title>Ketoreductase domain dysfunction expands chemodiversity: malyngamide biosynthesis in the cyanobacterium Okeania hirsuta.</title>
        <authorList>
            <person name="Moss N.A."/>
            <person name="Leao T."/>
            <person name="Rankin M."/>
            <person name="McCullough T.M."/>
            <person name="Qu P."/>
            <person name="Korobeynikov A."/>
            <person name="Smith J.L."/>
            <person name="Gerwick L."/>
            <person name="Gerwick W.H."/>
        </authorList>
    </citation>
    <scope>NUCLEOTIDE SEQUENCE [LARGE SCALE GENOMIC DNA]</scope>
    <source>
        <strain evidence="2 3">PAB10Feb10-1</strain>
    </source>
</reference>
<dbReference type="Pfam" id="PF22614">
    <property type="entry name" value="Slo-like_RCK"/>
    <property type="match status" value="1"/>
</dbReference>
<dbReference type="InterPro" id="IPR036291">
    <property type="entry name" value="NAD(P)-bd_dom_sf"/>
</dbReference>